<protein>
    <submittedName>
        <fullName evidence="2">Uncharacterized protein</fullName>
    </submittedName>
</protein>
<organism evidence="2 3">
    <name type="scientific">Halobellus ruber</name>
    <dbReference type="NCBI Taxonomy" id="2761102"/>
    <lineage>
        <taxon>Archaea</taxon>
        <taxon>Methanobacteriati</taxon>
        <taxon>Methanobacteriota</taxon>
        <taxon>Stenosarchaea group</taxon>
        <taxon>Halobacteria</taxon>
        <taxon>Halobacteriales</taxon>
        <taxon>Haloferacaceae</taxon>
        <taxon>Halobellus</taxon>
    </lineage>
</organism>
<dbReference type="Proteomes" id="UP000546257">
    <property type="component" value="Unassembled WGS sequence"/>
</dbReference>
<accession>A0A7J9SEY2</accession>
<comment type="caution">
    <text evidence="2">The sequence shown here is derived from an EMBL/GenBank/DDBJ whole genome shotgun (WGS) entry which is preliminary data.</text>
</comment>
<feature type="transmembrane region" description="Helical" evidence="1">
    <location>
        <begin position="745"/>
        <end position="767"/>
    </location>
</feature>
<reference evidence="2 3" key="1">
    <citation type="submission" date="2020-08" db="EMBL/GenBank/DDBJ databases">
        <authorList>
            <person name="Seo M.-J."/>
        </authorList>
    </citation>
    <scope>NUCLEOTIDE SEQUENCE [LARGE SCALE GENOMIC DNA]</scope>
    <source>
        <strain evidence="2 3">MBLA0160</strain>
    </source>
</reference>
<sequence length="934" mass="98343">MKDTHAVIGLTLLLVVSVLAPFAGAVAAAPSGMVTVPDGQITEDVPAGESVPISAADLEGSVLADDHADTLEVIVTTPERADDKYLADDANVIGSGEVAIVLRDTQSHDGRDVAIDAGLLREALDSTPEMIYGTHSSGETWTSEATYEDGYLRFYVEKFSSNTVTFSGEFRTTGTFSDGSTVSYQLDDLDSASNVTVNLTGVSNAEFSSYTKTNVEDGGEIGSFAATETITDANVTLTGTRLRDTSPTSGVKFDTVTKVKGKIYTDGSGEYNVYLYRNGNQIASASPYVGADEQEAVGFGIDKTDTKGDTFSIGAPNANANTNYAESALPTNNIIGTSNGNISVKNLTNGETVTKSLGDIPPNTDITFYSDAGGVDANLTGTERTVTSDPTLQLNSNSTSYTGTLSDGETISRTINKDALQEGENTINVSLPDQSADAPTMQVEANISHDATSKQTVEYDGEKYSERYNISKTFASDRENAEATIPFEGTVTSIREVQVRENGGAWTTADSWSLDQTTLAVDVGSVSAGDTVTVRADGSKVVPNNGEIQVTDPAVLGRSDDPKIEVTSRSSGDFEILYSGTPEKERVHYAYNETWTDDSEYAYFTGNDQHFVAPNVEAGDKMRIGTIPVKVEPVSDDGDVEVIVTDPAQSDPQYRVRAGSGSGDTIKYTYIDAKDDAEYELYSETLGVVLDSGRANSPLTLTGTDDAGVVEWLLNSDSGGSTESDDDISVIGPIRDTSPGLLSGLPIGAIITVLGIGALGVFGVAYARGGREGIASVTSTATSAGGSIGSLLVSVVGWLRRHKYVSALLGGITGVALLATGAIAVPEGTVPAVFTVAVPIGAYLGLSALDRFSWPIWGVVTAISLIVGLVWFGVDLTGAFLNQQVTVILAVGGLYLLYQLIQAYRSPDSVTNFVLRGSRSSETNTETTESNRRE</sequence>
<keyword evidence="1" id="KW-0812">Transmembrane</keyword>
<evidence type="ECO:0000256" key="1">
    <source>
        <dbReference type="SAM" id="Phobius"/>
    </source>
</evidence>
<dbReference type="EMBL" id="JACKXD010000001">
    <property type="protein sequence ID" value="MBB6645072.1"/>
    <property type="molecule type" value="Genomic_DNA"/>
</dbReference>
<keyword evidence="1" id="KW-0472">Membrane</keyword>
<dbReference type="AlphaFoldDB" id="A0A7J9SEY2"/>
<gene>
    <name evidence="2" type="ORF">H5V44_01935</name>
</gene>
<evidence type="ECO:0000313" key="2">
    <source>
        <dbReference type="EMBL" id="MBB6645072.1"/>
    </source>
</evidence>
<keyword evidence="3" id="KW-1185">Reference proteome</keyword>
<feature type="transmembrane region" description="Helical" evidence="1">
    <location>
        <begin position="856"/>
        <end position="874"/>
    </location>
</feature>
<keyword evidence="1" id="KW-1133">Transmembrane helix</keyword>
<name>A0A7J9SEY2_9EURY</name>
<proteinExistence type="predicted"/>
<dbReference type="RefSeq" id="WP_185191450.1">
    <property type="nucleotide sequence ID" value="NZ_JACKXD010000001.1"/>
</dbReference>
<feature type="transmembrane region" description="Helical" evidence="1">
    <location>
        <begin position="804"/>
        <end position="824"/>
    </location>
</feature>
<evidence type="ECO:0000313" key="3">
    <source>
        <dbReference type="Proteomes" id="UP000546257"/>
    </source>
</evidence>
<feature type="transmembrane region" description="Helical" evidence="1">
    <location>
        <begin position="830"/>
        <end position="849"/>
    </location>
</feature>
<feature type="transmembrane region" description="Helical" evidence="1">
    <location>
        <begin position="880"/>
        <end position="898"/>
    </location>
</feature>